<dbReference type="FunCoup" id="A0A251V7S9">
    <property type="interactions" value="719"/>
</dbReference>
<dbReference type="Gene3D" id="1.10.510.10">
    <property type="entry name" value="Transferase(Phosphotransferase) domain 1"/>
    <property type="match status" value="1"/>
</dbReference>
<dbReference type="InterPro" id="IPR000719">
    <property type="entry name" value="Prot_kinase_dom"/>
</dbReference>
<sequence length="394" mass="44058">MEWKRGPIIGRGSSATVSVATTSSGDLFAVKSTDLSTSQFLQKEQHFLSQLSSKNIIKYMGFDINYHHNKPTYNLFMEYATGGTISDMIKKLGGSLDDCLIRFYTHQVLLGLDYLHNNNIVHCDIKCQNLLICEEGVKIGDLGCAKFAENDVGKRDFKFSGTPVFMAPEVARGEEQGFPADVWALGCSVIEMATGFNAWPEVNDPVSGLYRIGYSGDVPEIPKCLPEDGKDFLAKCLKKDAKERWIVKELLQHPFVRSLNLSCETRDSPTSILDQGFWESLPVSDASPVVTRVVGFSGEGPVERIRQLVEATPSSSGLPDWDDEDEWIAVRSNRIEEMNVEYGDFTFSDSNVDDVEEIESLVVDEDYMSLEYSSSSRVLDFDHIIISNKELFCK</sequence>
<keyword evidence="3 9" id="KW-0418">Kinase</keyword>
<evidence type="ECO:0000256" key="2">
    <source>
        <dbReference type="ARBA" id="ARBA00022741"/>
    </source>
</evidence>
<dbReference type="GO" id="GO:0004672">
    <property type="term" value="F:protein kinase activity"/>
    <property type="evidence" value="ECO:0000318"/>
    <property type="project" value="GO_Central"/>
</dbReference>
<reference evidence="9" key="2">
    <citation type="submission" date="2017-02" db="EMBL/GenBank/DDBJ databases">
        <title>Sunflower complete genome.</title>
        <authorList>
            <person name="Langlade N."/>
            <person name="Munos S."/>
        </authorList>
    </citation>
    <scope>NUCLEOTIDE SEQUENCE [LARGE SCALE GENOMIC DNA]</scope>
    <source>
        <tissue evidence="9">Leaves</tissue>
    </source>
</reference>
<dbReference type="Gene3D" id="3.30.200.20">
    <property type="entry name" value="Phosphorylase Kinase, domain 1"/>
    <property type="match status" value="1"/>
</dbReference>
<evidence type="ECO:0000259" key="7">
    <source>
        <dbReference type="PROSITE" id="PS50011"/>
    </source>
</evidence>
<dbReference type="Pfam" id="PF00069">
    <property type="entry name" value="Pkinase"/>
    <property type="match status" value="1"/>
</dbReference>
<reference evidence="8 10" key="1">
    <citation type="journal article" date="2017" name="Nature">
        <title>The sunflower genome provides insights into oil metabolism, flowering and Asterid evolution.</title>
        <authorList>
            <person name="Badouin H."/>
            <person name="Gouzy J."/>
            <person name="Grassa C.J."/>
            <person name="Murat F."/>
            <person name="Staton S.E."/>
            <person name="Cottret L."/>
            <person name="Lelandais-Briere C."/>
            <person name="Owens G.L."/>
            <person name="Carrere S."/>
            <person name="Mayjonade B."/>
            <person name="Legrand L."/>
            <person name="Gill N."/>
            <person name="Kane N.C."/>
            <person name="Bowers J.E."/>
            <person name="Hubner S."/>
            <person name="Bellec A."/>
            <person name="Berard A."/>
            <person name="Berges H."/>
            <person name="Blanchet N."/>
            <person name="Boniface M.C."/>
            <person name="Brunel D."/>
            <person name="Catrice O."/>
            <person name="Chaidir N."/>
            <person name="Claudel C."/>
            <person name="Donnadieu C."/>
            <person name="Faraut T."/>
            <person name="Fievet G."/>
            <person name="Helmstetter N."/>
            <person name="King M."/>
            <person name="Knapp S.J."/>
            <person name="Lai Z."/>
            <person name="Le Paslier M.C."/>
            <person name="Lippi Y."/>
            <person name="Lorenzon L."/>
            <person name="Mandel J.R."/>
            <person name="Marage G."/>
            <person name="Marchand G."/>
            <person name="Marquand E."/>
            <person name="Bret-Mestries E."/>
            <person name="Morien E."/>
            <person name="Nambeesan S."/>
            <person name="Nguyen T."/>
            <person name="Pegot-Espagnet P."/>
            <person name="Pouilly N."/>
            <person name="Raftis F."/>
            <person name="Sallet E."/>
            <person name="Schiex T."/>
            <person name="Thomas J."/>
            <person name="Vandecasteele C."/>
            <person name="Vares D."/>
            <person name="Vear F."/>
            <person name="Vautrin S."/>
            <person name="Crespi M."/>
            <person name="Mangin B."/>
            <person name="Burke J.M."/>
            <person name="Salse J."/>
            <person name="Munos S."/>
            <person name="Vincourt P."/>
            <person name="Rieseberg L.H."/>
            <person name="Langlade N.B."/>
        </authorList>
    </citation>
    <scope>NUCLEOTIDE SEQUENCE [LARGE SCALE GENOMIC DNA]</scope>
    <source>
        <strain evidence="10">cv. SF193</strain>
        <tissue evidence="8">Leaves</tissue>
    </source>
</reference>
<dbReference type="SMR" id="A0A251V7S9"/>
<evidence type="ECO:0000313" key="8">
    <source>
        <dbReference type="EMBL" id="KAF5815010.1"/>
    </source>
</evidence>
<dbReference type="AlphaFoldDB" id="A0A251V7S9"/>
<keyword evidence="10" id="KW-1185">Reference proteome</keyword>
<evidence type="ECO:0000256" key="5">
    <source>
        <dbReference type="PROSITE-ProRule" id="PRU10141"/>
    </source>
</evidence>
<gene>
    <name evidence="9" type="primary">MAPKKK15</name>
    <name evidence="9" type="ORF">HannXRQ_Chr03g0076371</name>
    <name evidence="8" type="ORF">HanXRQr2_Chr03g0117711</name>
</gene>
<accession>A0A251V7S9</accession>
<dbReference type="InterPro" id="IPR008271">
    <property type="entry name" value="Ser/Thr_kinase_AS"/>
</dbReference>
<dbReference type="STRING" id="4232.A0A251V7S9"/>
<dbReference type="PROSITE" id="PS50011">
    <property type="entry name" value="PROTEIN_KINASE_DOM"/>
    <property type="match status" value="1"/>
</dbReference>
<dbReference type="EMBL" id="CM007892">
    <property type="protein sequence ID" value="OTG31504.1"/>
    <property type="molecule type" value="Genomic_DNA"/>
</dbReference>
<keyword evidence="1 8" id="KW-0808">Transferase</keyword>
<dbReference type="PANTHER" id="PTHR48011:SF76">
    <property type="entry name" value="MITOGEN-ACTIVATED PROTEIN KINASE KINASE KINASE 15"/>
    <property type="match status" value="1"/>
</dbReference>
<dbReference type="Gramene" id="mRNA:HanXRQr2_Chr03g0117711">
    <property type="protein sequence ID" value="CDS:HanXRQr2_Chr03g0117711.1"/>
    <property type="gene ID" value="HanXRQr2_Chr03g0117711"/>
</dbReference>
<proteinExistence type="inferred from homology"/>
<dbReference type="PROSITE" id="PS00107">
    <property type="entry name" value="PROTEIN_KINASE_ATP"/>
    <property type="match status" value="1"/>
</dbReference>
<dbReference type="EMBL" id="MNCJ02000318">
    <property type="protein sequence ID" value="KAF5815010.1"/>
    <property type="molecule type" value="Genomic_DNA"/>
</dbReference>
<name>A0A251V7S9_HELAN</name>
<reference evidence="8" key="3">
    <citation type="submission" date="2020-06" db="EMBL/GenBank/DDBJ databases">
        <title>Helianthus annuus Genome sequencing and assembly Release 2.</title>
        <authorList>
            <person name="Gouzy J."/>
            <person name="Langlade N."/>
            <person name="Munos S."/>
        </authorList>
    </citation>
    <scope>NUCLEOTIDE SEQUENCE</scope>
    <source>
        <tissue evidence="8">Leaves</tissue>
    </source>
</reference>
<evidence type="ECO:0000256" key="1">
    <source>
        <dbReference type="ARBA" id="ARBA00022679"/>
    </source>
</evidence>
<dbReference type="InterPro" id="IPR052751">
    <property type="entry name" value="Plant_MAPKKK"/>
</dbReference>
<evidence type="ECO:0000256" key="6">
    <source>
        <dbReference type="RuleBase" id="RU000304"/>
    </source>
</evidence>
<dbReference type="PANTHER" id="PTHR48011">
    <property type="entry name" value="CCR4-NOT TRANSCRIPTIONAL COMPLEX SUBUNIT CAF120-RELATED"/>
    <property type="match status" value="1"/>
</dbReference>
<dbReference type="PROSITE" id="PS00108">
    <property type="entry name" value="PROTEIN_KINASE_ST"/>
    <property type="match status" value="1"/>
</dbReference>
<dbReference type="InParanoid" id="A0A251V7S9"/>
<protein>
    <submittedName>
        <fullName evidence="8">Mitogen-activated protein kinase kinase kinase STE-STE11 family</fullName>
        <ecNumber evidence="8">2.7.11.25</ecNumber>
    </submittedName>
    <submittedName>
        <fullName evidence="9">Putative mitogen-activated protein kinase kinase kinase 15</fullName>
    </submittedName>
</protein>
<feature type="domain" description="Protein kinase" evidence="7">
    <location>
        <begin position="3"/>
        <end position="256"/>
    </location>
</feature>
<keyword evidence="2 5" id="KW-0547">Nucleotide-binding</keyword>
<dbReference type="SUPFAM" id="SSF56112">
    <property type="entry name" value="Protein kinase-like (PK-like)"/>
    <property type="match status" value="1"/>
</dbReference>
<dbReference type="Proteomes" id="UP000215914">
    <property type="component" value="Chromosome 3"/>
</dbReference>
<feature type="binding site" evidence="5">
    <location>
        <position position="31"/>
    </location>
    <ligand>
        <name>ATP</name>
        <dbReference type="ChEBI" id="CHEBI:30616"/>
    </ligand>
</feature>
<dbReference type="GO" id="GO:0004709">
    <property type="term" value="F:MAP kinase kinase kinase activity"/>
    <property type="evidence" value="ECO:0007669"/>
    <property type="project" value="UniProtKB-EC"/>
</dbReference>
<organism evidence="9 10">
    <name type="scientific">Helianthus annuus</name>
    <name type="common">Common sunflower</name>
    <dbReference type="NCBI Taxonomy" id="4232"/>
    <lineage>
        <taxon>Eukaryota</taxon>
        <taxon>Viridiplantae</taxon>
        <taxon>Streptophyta</taxon>
        <taxon>Embryophyta</taxon>
        <taxon>Tracheophyta</taxon>
        <taxon>Spermatophyta</taxon>
        <taxon>Magnoliopsida</taxon>
        <taxon>eudicotyledons</taxon>
        <taxon>Gunneridae</taxon>
        <taxon>Pentapetalae</taxon>
        <taxon>asterids</taxon>
        <taxon>campanulids</taxon>
        <taxon>Asterales</taxon>
        <taxon>Asteraceae</taxon>
        <taxon>Asteroideae</taxon>
        <taxon>Heliantheae alliance</taxon>
        <taxon>Heliantheae</taxon>
        <taxon>Helianthus</taxon>
    </lineage>
</organism>
<comment type="similarity">
    <text evidence="6">Belongs to the protein kinase superfamily.</text>
</comment>
<evidence type="ECO:0000256" key="3">
    <source>
        <dbReference type="ARBA" id="ARBA00022777"/>
    </source>
</evidence>
<keyword evidence="4 5" id="KW-0067">ATP-binding</keyword>
<evidence type="ECO:0000313" key="10">
    <source>
        <dbReference type="Proteomes" id="UP000215914"/>
    </source>
</evidence>
<dbReference type="SMART" id="SM00220">
    <property type="entry name" value="S_TKc"/>
    <property type="match status" value="1"/>
</dbReference>
<dbReference type="OMA" id="GCARWMA"/>
<keyword evidence="6" id="KW-0723">Serine/threonine-protein kinase</keyword>
<dbReference type="InterPro" id="IPR011009">
    <property type="entry name" value="Kinase-like_dom_sf"/>
</dbReference>
<dbReference type="GO" id="GO:0007165">
    <property type="term" value="P:signal transduction"/>
    <property type="evidence" value="ECO:0000318"/>
    <property type="project" value="GO_Central"/>
</dbReference>
<dbReference type="GO" id="GO:0005524">
    <property type="term" value="F:ATP binding"/>
    <property type="evidence" value="ECO:0007669"/>
    <property type="project" value="UniProtKB-UniRule"/>
</dbReference>
<evidence type="ECO:0000313" key="9">
    <source>
        <dbReference type="EMBL" id="OTG31504.1"/>
    </source>
</evidence>
<dbReference type="InterPro" id="IPR017441">
    <property type="entry name" value="Protein_kinase_ATP_BS"/>
</dbReference>
<dbReference type="OrthoDB" id="275301at2759"/>
<dbReference type="EC" id="2.7.11.25" evidence="8"/>
<dbReference type="CDD" id="cd06606">
    <property type="entry name" value="STKc_MAPKKK"/>
    <property type="match status" value="1"/>
</dbReference>
<evidence type="ECO:0000256" key="4">
    <source>
        <dbReference type="ARBA" id="ARBA00022840"/>
    </source>
</evidence>